<sequence length="226" mass="24763">MARNNFNARMLELIEEEEDDDYGILLAMAAVEGEQLAIESYRPRCGGSVLGHSVIDCDRAEGSQSIIADDISTNNLGDSNNDIPHSQAANIPPSQIENLETIDIPYFQAENISPSHTENLATNDIPHSQAENISQSQIENVAASSATFPVTDTTSPPVENILSTTHNLREFPVITRKPPSYLCDYATIATKAVPNVVEEDLGLYSSTRRHAKDECSFKTYLFCCSP</sequence>
<dbReference type="Proteomes" id="UP001168877">
    <property type="component" value="Unassembled WGS sequence"/>
</dbReference>
<name>A0AA39RDN5_ACESA</name>
<dbReference type="EMBL" id="JAUESC010000388">
    <property type="protein sequence ID" value="KAK0571818.1"/>
    <property type="molecule type" value="Genomic_DNA"/>
</dbReference>
<dbReference type="AlphaFoldDB" id="A0AA39RDN5"/>
<reference evidence="1" key="2">
    <citation type="submission" date="2023-06" db="EMBL/GenBank/DDBJ databases">
        <authorList>
            <person name="Swenson N.G."/>
            <person name="Wegrzyn J.L."/>
            <person name="Mcevoy S.L."/>
        </authorList>
    </citation>
    <scope>NUCLEOTIDE SEQUENCE</scope>
    <source>
        <strain evidence="1">NS2018</strain>
        <tissue evidence="1">Leaf</tissue>
    </source>
</reference>
<protein>
    <submittedName>
        <fullName evidence="1">Uncharacterized protein</fullName>
    </submittedName>
</protein>
<keyword evidence="2" id="KW-1185">Reference proteome</keyword>
<proteinExistence type="predicted"/>
<evidence type="ECO:0000313" key="2">
    <source>
        <dbReference type="Proteomes" id="UP001168877"/>
    </source>
</evidence>
<comment type="caution">
    <text evidence="1">The sequence shown here is derived from an EMBL/GenBank/DDBJ whole genome shotgun (WGS) entry which is preliminary data.</text>
</comment>
<gene>
    <name evidence="1" type="ORF">LWI29_022018</name>
</gene>
<reference evidence="1" key="1">
    <citation type="journal article" date="2022" name="Plant J.">
        <title>Strategies of tolerance reflected in two North American maple genomes.</title>
        <authorList>
            <person name="McEvoy S.L."/>
            <person name="Sezen U.U."/>
            <person name="Trouern-Trend A."/>
            <person name="McMahon S.M."/>
            <person name="Schaberg P.G."/>
            <person name="Yang J."/>
            <person name="Wegrzyn J.L."/>
            <person name="Swenson N.G."/>
        </authorList>
    </citation>
    <scope>NUCLEOTIDE SEQUENCE</scope>
    <source>
        <strain evidence="1">NS2018</strain>
    </source>
</reference>
<organism evidence="1 2">
    <name type="scientific">Acer saccharum</name>
    <name type="common">Sugar maple</name>
    <dbReference type="NCBI Taxonomy" id="4024"/>
    <lineage>
        <taxon>Eukaryota</taxon>
        <taxon>Viridiplantae</taxon>
        <taxon>Streptophyta</taxon>
        <taxon>Embryophyta</taxon>
        <taxon>Tracheophyta</taxon>
        <taxon>Spermatophyta</taxon>
        <taxon>Magnoliopsida</taxon>
        <taxon>eudicotyledons</taxon>
        <taxon>Gunneridae</taxon>
        <taxon>Pentapetalae</taxon>
        <taxon>rosids</taxon>
        <taxon>malvids</taxon>
        <taxon>Sapindales</taxon>
        <taxon>Sapindaceae</taxon>
        <taxon>Hippocastanoideae</taxon>
        <taxon>Acereae</taxon>
        <taxon>Acer</taxon>
    </lineage>
</organism>
<accession>A0AA39RDN5</accession>
<evidence type="ECO:0000313" key="1">
    <source>
        <dbReference type="EMBL" id="KAK0571818.1"/>
    </source>
</evidence>